<name>A0AAN0SHF8_9VIBR</name>
<reference evidence="3 4" key="1">
    <citation type="submission" date="2014-10" db="EMBL/GenBank/DDBJ databases">
        <title>The Complete Genome Sequence for the Shellfish Pathogen Vibrio coralliilyticus RE98 Isolated from a Shellfish Hatchery.</title>
        <authorList>
            <person name="Richards G.P."/>
            <person name="Bono J.L."/>
            <person name="Watson M.A."/>
            <person name="Needleman D.S."/>
        </authorList>
    </citation>
    <scope>NUCLEOTIDE SEQUENCE [LARGE SCALE GENOMIC DNA]</scope>
    <source>
        <strain evidence="3 4">RE98</strain>
    </source>
</reference>
<evidence type="ECO:0000256" key="1">
    <source>
        <dbReference type="SAM" id="Coils"/>
    </source>
</evidence>
<sequence length="166" mass="18656">MTTSQDQEQQLELETRSAEETTAFLDEIETEFDPEVALEKEQQDKAQKQNEIDAKQMALEATQEGVLVGMGIVDTMVKEFVDPRMEIDESNAIAISQAAAPVILKYNVSPPPWAVKYKEEIALGVAVLGLSASLFMQHRQLKKHDLEAKRAELERAQQEQSESTQH</sequence>
<organism evidence="3 4">
    <name type="scientific">Vibrio coralliilyticus</name>
    <dbReference type="NCBI Taxonomy" id="190893"/>
    <lineage>
        <taxon>Bacteria</taxon>
        <taxon>Pseudomonadati</taxon>
        <taxon>Pseudomonadota</taxon>
        <taxon>Gammaproteobacteria</taxon>
        <taxon>Vibrionales</taxon>
        <taxon>Vibrionaceae</taxon>
        <taxon>Vibrio</taxon>
    </lineage>
</organism>
<keyword evidence="1" id="KW-0175">Coiled coil</keyword>
<evidence type="ECO:0000313" key="4">
    <source>
        <dbReference type="Proteomes" id="UP000030081"/>
    </source>
</evidence>
<dbReference type="RefSeq" id="WP_043010347.1">
    <property type="nucleotide sequence ID" value="NZ_CP009618.1"/>
</dbReference>
<dbReference type="Proteomes" id="UP000030081">
    <property type="component" value="Chromosome 2"/>
</dbReference>
<evidence type="ECO:0000313" key="3">
    <source>
        <dbReference type="EMBL" id="AIW21386.1"/>
    </source>
</evidence>
<feature type="coiled-coil region" evidence="1">
    <location>
        <begin position="136"/>
        <end position="166"/>
    </location>
</feature>
<proteinExistence type="predicted"/>
<feature type="compositionally biased region" description="Polar residues" evidence="2">
    <location>
        <begin position="1"/>
        <end position="12"/>
    </location>
</feature>
<keyword evidence="4" id="KW-1185">Reference proteome</keyword>
<gene>
    <name evidence="3" type="ORF">IX92_20465</name>
</gene>
<protein>
    <submittedName>
        <fullName evidence="3">Uncharacterized protein</fullName>
    </submittedName>
</protein>
<feature type="region of interest" description="Disordered" evidence="2">
    <location>
        <begin position="1"/>
        <end position="21"/>
    </location>
</feature>
<evidence type="ECO:0000256" key="2">
    <source>
        <dbReference type="SAM" id="MobiDB-lite"/>
    </source>
</evidence>
<dbReference type="AlphaFoldDB" id="A0AAN0SHF8"/>
<dbReference type="KEGG" id="vcy:IX92_20465"/>
<dbReference type="EMBL" id="CP009618">
    <property type="protein sequence ID" value="AIW21386.1"/>
    <property type="molecule type" value="Genomic_DNA"/>
</dbReference>
<accession>A0AAN0SHF8</accession>